<dbReference type="SUPFAM" id="SSF53474">
    <property type="entry name" value="alpha/beta-Hydrolases"/>
    <property type="match status" value="1"/>
</dbReference>
<reference evidence="8" key="2">
    <citation type="submission" date="2020-08" db="EMBL/GenBank/DDBJ databases">
        <title>Draft Genome Sequence of Cumin Blight Pathogen Alternaria burnsii.</title>
        <authorList>
            <person name="Feng Z."/>
        </authorList>
    </citation>
    <scope>NUCLEOTIDE SEQUENCE</scope>
    <source>
        <strain evidence="8">CBS107.38</strain>
    </source>
</reference>
<gene>
    <name evidence="8" type="ORF">GT037_010651</name>
</gene>
<evidence type="ECO:0000256" key="5">
    <source>
        <dbReference type="ARBA" id="ARBA00022824"/>
    </source>
</evidence>
<name>A0A8H7AY50_9PLEO</name>
<dbReference type="GO" id="GO:0005739">
    <property type="term" value="C:mitochondrion"/>
    <property type="evidence" value="ECO:0007669"/>
    <property type="project" value="UniProtKB-SubCell"/>
</dbReference>
<evidence type="ECO:0008006" key="10">
    <source>
        <dbReference type="Google" id="ProtNLM"/>
    </source>
</evidence>
<evidence type="ECO:0000256" key="6">
    <source>
        <dbReference type="ARBA" id="ARBA00023128"/>
    </source>
</evidence>
<dbReference type="InterPro" id="IPR029058">
    <property type="entry name" value="AB_hydrolase_fold"/>
</dbReference>
<comment type="pathway">
    <text evidence="4">Mycotoxin biosynthesis.</text>
</comment>
<dbReference type="GO" id="GO:0005783">
    <property type="term" value="C:endoplasmic reticulum"/>
    <property type="evidence" value="ECO:0007669"/>
    <property type="project" value="UniProtKB-SubCell"/>
</dbReference>
<comment type="caution">
    <text evidence="8">The sequence shown here is derived from an EMBL/GenBank/DDBJ whole genome shotgun (WGS) entry which is preliminary data.</text>
</comment>
<keyword evidence="9" id="KW-1185">Reference proteome</keyword>
<evidence type="ECO:0000256" key="4">
    <source>
        <dbReference type="ARBA" id="ARBA00004685"/>
    </source>
</evidence>
<dbReference type="AlphaFoldDB" id="A0A8H7AY50"/>
<dbReference type="PANTHER" id="PTHR48182:SF2">
    <property type="entry name" value="PROTEIN SERAC1"/>
    <property type="match status" value="1"/>
</dbReference>
<organism evidence="8 9">
    <name type="scientific">Alternaria burnsii</name>
    <dbReference type="NCBI Taxonomy" id="1187904"/>
    <lineage>
        <taxon>Eukaryota</taxon>
        <taxon>Fungi</taxon>
        <taxon>Dikarya</taxon>
        <taxon>Ascomycota</taxon>
        <taxon>Pezizomycotina</taxon>
        <taxon>Dothideomycetes</taxon>
        <taxon>Pleosporomycetidae</taxon>
        <taxon>Pleosporales</taxon>
        <taxon>Pleosporineae</taxon>
        <taxon>Pleosporaceae</taxon>
        <taxon>Alternaria</taxon>
        <taxon>Alternaria sect. Alternaria</taxon>
    </lineage>
</organism>
<evidence type="ECO:0000313" key="9">
    <source>
        <dbReference type="Proteomes" id="UP000596902"/>
    </source>
</evidence>
<sequence>MEYLNIFQWPWQILQYTIDKWRISGGPSGQDLYQDCNDVIRDFERAFALENGWAVHDKELVFYLQEAALGLKQWKDSIRWCATPDHDCFSEEENEKLVQLVLTSLKEENLGLFETIGQHISDVAKLLVFIEQLYIHGHDEEASRETKDRYFKRLDTALECLAMQLVPLSTYAELVFQPSHTVGFIPIASPNTLQAIEEQKRSIKTMDQQGPAFMRLSSDPMPSPQDVRAEPSQGVAITQDLAPPSNPQVEANSERVAVPQETSGLHILFEPTNTSSDLAIDIIAVPGLGGDGFSTWTDEKSGKLWLRDFLPRSQGFRNARIMTFSYVHLDSPRLIYNVLGWLDEPAEYLLSCIKRTREETNTPRGKPIMFIGHSLGGIIIKMALKMYFRPDSDDILVSTESIIFFGTPCIGREHNAAERDLALIRIFDAAGVKQDESFGASRGLDGLIVYVSKIFREENRGLSVTSFYECRKYHDVLVLEERLARGHTGHETAIGLDANHHTICQFASENDKGFAEVHRAMSMNLIEISNALHAKGKL</sequence>
<evidence type="ECO:0000313" key="8">
    <source>
        <dbReference type="EMBL" id="KAF7671326.1"/>
    </source>
</evidence>
<dbReference type="GO" id="GO:0016020">
    <property type="term" value="C:membrane"/>
    <property type="evidence" value="ECO:0007669"/>
    <property type="project" value="UniProtKB-SubCell"/>
</dbReference>
<proteinExistence type="predicted"/>
<dbReference type="GeneID" id="62208876"/>
<dbReference type="Gene3D" id="3.40.50.1820">
    <property type="entry name" value="alpha/beta hydrolase"/>
    <property type="match status" value="1"/>
</dbReference>
<accession>A0A8H7AY50</accession>
<evidence type="ECO:0000256" key="7">
    <source>
        <dbReference type="ARBA" id="ARBA00023136"/>
    </source>
</evidence>
<keyword evidence="6" id="KW-0496">Mitochondrion</keyword>
<dbReference type="Proteomes" id="UP000596902">
    <property type="component" value="Unassembled WGS sequence"/>
</dbReference>
<evidence type="ECO:0000256" key="2">
    <source>
        <dbReference type="ARBA" id="ARBA00004240"/>
    </source>
</evidence>
<dbReference type="PANTHER" id="PTHR48182">
    <property type="entry name" value="PROTEIN SERAC1"/>
    <property type="match status" value="1"/>
</dbReference>
<protein>
    <recommendedName>
        <fullName evidence="10">DUF676 domain-containing protein</fullName>
    </recommendedName>
</protein>
<keyword evidence="5" id="KW-0256">Endoplasmic reticulum</keyword>
<dbReference type="EMBL" id="JAAABM010000023">
    <property type="protein sequence ID" value="KAF7671326.1"/>
    <property type="molecule type" value="Genomic_DNA"/>
</dbReference>
<comment type="subcellular location">
    <subcellularLocation>
        <location evidence="2">Endoplasmic reticulum</location>
    </subcellularLocation>
    <subcellularLocation>
        <location evidence="3">Membrane</location>
    </subcellularLocation>
    <subcellularLocation>
        <location evidence="1">Mitochondrion</location>
    </subcellularLocation>
</comment>
<dbReference type="RefSeq" id="XP_038781702.1">
    <property type="nucleotide sequence ID" value="XM_038935698.1"/>
</dbReference>
<keyword evidence="7" id="KW-0472">Membrane</keyword>
<reference evidence="8" key="1">
    <citation type="submission" date="2020-01" db="EMBL/GenBank/DDBJ databases">
        <authorList>
            <person name="Feng Z.H.Z."/>
        </authorList>
    </citation>
    <scope>NUCLEOTIDE SEQUENCE</scope>
    <source>
        <strain evidence="8">CBS107.38</strain>
    </source>
</reference>
<evidence type="ECO:0000256" key="1">
    <source>
        <dbReference type="ARBA" id="ARBA00004173"/>
    </source>
</evidence>
<evidence type="ECO:0000256" key="3">
    <source>
        <dbReference type="ARBA" id="ARBA00004370"/>
    </source>
</evidence>
<dbReference type="InterPro" id="IPR052374">
    <property type="entry name" value="SERAC1"/>
</dbReference>